<evidence type="ECO:0000313" key="1">
    <source>
        <dbReference type="EMBL" id="KAJ1368290.1"/>
    </source>
</evidence>
<reference evidence="1" key="1">
    <citation type="submission" date="2021-06" db="EMBL/GenBank/DDBJ databases">
        <title>Parelaphostrongylus tenuis whole genome reference sequence.</title>
        <authorList>
            <person name="Garwood T.J."/>
            <person name="Larsen P.A."/>
            <person name="Fountain-Jones N.M."/>
            <person name="Garbe J.R."/>
            <person name="Macchietto M.G."/>
            <person name="Kania S.A."/>
            <person name="Gerhold R.W."/>
            <person name="Richards J.E."/>
            <person name="Wolf T.M."/>
        </authorList>
    </citation>
    <scope>NUCLEOTIDE SEQUENCE</scope>
    <source>
        <strain evidence="1">MNPRO001-30</strain>
        <tissue evidence="1">Meninges</tissue>
    </source>
</reference>
<accession>A0AAD5R2C4</accession>
<organism evidence="1 2">
    <name type="scientific">Parelaphostrongylus tenuis</name>
    <name type="common">Meningeal worm</name>
    <dbReference type="NCBI Taxonomy" id="148309"/>
    <lineage>
        <taxon>Eukaryota</taxon>
        <taxon>Metazoa</taxon>
        <taxon>Ecdysozoa</taxon>
        <taxon>Nematoda</taxon>
        <taxon>Chromadorea</taxon>
        <taxon>Rhabditida</taxon>
        <taxon>Rhabditina</taxon>
        <taxon>Rhabditomorpha</taxon>
        <taxon>Strongyloidea</taxon>
        <taxon>Metastrongylidae</taxon>
        <taxon>Parelaphostrongylus</taxon>
    </lineage>
</organism>
<proteinExistence type="predicted"/>
<name>A0AAD5R2C4_PARTN</name>
<dbReference type="Proteomes" id="UP001196413">
    <property type="component" value="Unassembled WGS sequence"/>
</dbReference>
<dbReference type="AlphaFoldDB" id="A0AAD5R2C4"/>
<comment type="caution">
    <text evidence="1">The sequence shown here is derived from an EMBL/GenBank/DDBJ whole genome shotgun (WGS) entry which is preliminary data.</text>
</comment>
<dbReference type="EMBL" id="JAHQIW010006136">
    <property type="protein sequence ID" value="KAJ1368290.1"/>
    <property type="molecule type" value="Genomic_DNA"/>
</dbReference>
<protein>
    <submittedName>
        <fullName evidence="1">Uncharacterized protein</fullName>
    </submittedName>
</protein>
<evidence type="ECO:0000313" key="2">
    <source>
        <dbReference type="Proteomes" id="UP001196413"/>
    </source>
</evidence>
<keyword evidence="2" id="KW-1185">Reference proteome</keyword>
<sequence>MRRGVNWPTYRKSSREQWVKGVEVADSVVAKCALLYTRDLYFNPVSWDVQHDSNLAHSPGFSPLRGSSLTLWERQVQSTRFAPLRARCRPMLVYFEHAEEANLNPSIQTFHHLRMRMVDFNHGHVASSYE</sequence>
<gene>
    <name evidence="1" type="ORF">KIN20_029389</name>
</gene>